<dbReference type="Proteomes" id="UP000693981">
    <property type="component" value="Unassembled WGS sequence"/>
</dbReference>
<dbReference type="AlphaFoldDB" id="A0A8T1W2M4"/>
<protein>
    <recommendedName>
        <fullName evidence="2">BZIP domain-containing protein</fullName>
    </recommendedName>
</protein>
<accession>A0A8T1W2M4</accession>
<evidence type="ECO:0000313" key="3">
    <source>
        <dbReference type="EMBL" id="KAG7386460.1"/>
    </source>
</evidence>
<reference evidence="3" key="1">
    <citation type="submission" date="2021-02" db="EMBL/GenBank/DDBJ databases">
        <authorList>
            <person name="Palmer J.M."/>
        </authorList>
    </citation>
    <scope>NUCLEOTIDE SEQUENCE</scope>
    <source>
        <strain evidence="3">SCRP23</strain>
    </source>
</reference>
<evidence type="ECO:0000313" key="4">
    <source>
        <dbReference type="Proteomes" id="UP000693981"/>
    </source>
</evidence>
<evidence type="ECO:0000256" key="1">
    <source>
        <dbReference type="SAM" id="Coils"/>
    </source>
</evidence>
<dbReference type="EMBL" id="JAGDFL010000512">
    <property type="protein sequence ID" value="KAG7386460.1"/>
    <property type="molecule type" value="Genomic_DNA"/>
</dbReference>
<keyword evidence="4" id="KW-1185">Reference proteome</keyword>
<comment type="caution">
    <text evidence="3">The sequence shown here is derived from an EMBL/GenBank/DDBJ whole genome shotgun (WGS) entry which is preliminary data.</text>
</comment>
<dbReference type="OrthoDB" id="103095at2759"/>
<proteinExistence type="predicted"/>
<sequence>MPASRASQPRRKRVAIHLPSDLEVRLNAKELKKMKNRIASARVRERSQENYQKLLEQLDFYKQRCEVLEEVIAMCDGCSSLCGAQHSEIELLPATKPRALAVESEDLLLDEMECVALHDLLHGSVDK</sequence>
<dbReference type="InterPro" id="IPR004827">
    <property type="entry name" value="bZIP"/>
</dbReference>
<feature type="coiled-coil region" evidence="1">
    <location>
        <begin position="44"/>
        <end position="71"/>
    </location>
</feature>
<feature type="domain" description="BZIP" evidence="2">
    <location>
        <begin position="32"/>
        <end position="46"/>
    </location>
</feature>
<dbReference type="Pfam" id="PF07716">
    <property type="entry name" value="bZIP_2"/>
    <property type="match status" value="1"/>
</dbReference>
<evidence type="ECO:0000259" key="2">
    <source>
        <dbReference type="PROSITE" id="PS00036"/>
    </source>
</evidence>
<keyword evidence="1" id="KW-0175">Coiled coil</keyword>
<gene>
    <name evidence="3" type="ORF">PHYBOEH_008686</name>
</gene>
<dbReference type="GO" id="GO:0003700">
    <property type="term" value="F:DNA-binding transcription factor activity"/>
    <property type="evidence" value="ECO:0007669"/>
    <property type="project" value="InterPro"/>
</dbReference>
<name>A0A8T1W2M4_9STRA</name>
<dbReference type="PROSITE" id="PS00036">
    <property type="entry name" value="BZIP_BASIC"/>
    <property type="match status" value="1"/>
</dbReference>
<organism evidence="3 4">
    <name type="scientific">Phytophthora boehmeriae</name>
    <dbReference type="NCBI Taxonomy" id="109152"/>
    <lineage>
        <taxon>Eukaryota</taxon>
        <taxon>Sar</taxon>
        <taxon>Stramenopiles</taxon>
        <taxon>Oomycota</taxon>
        <taxon>Peronosporomycetes</taxon>
        <taxon>Peronosporales</taxon>
        <taxon>Peronosporaceae</taxon>
        <taxon>Phytophthora</taxon>
    </lineage>
</organism>